<feature type="region of interest" description="Disordered" evidence="1">
    <location>
        <begin position="1"/>
        <end position="25"/>
    </location>
</feature>
<feature type="compositionally biased region" description="Polar residues" evidence="1">
    <location>
        <begin position="46"/>
        <end position="57"/>
    </location>
</feature>
<gene>
    <name evidence="2" type="ORF">EXIGLDRAFT_224896</name>
</gene>
<dbReference type="EMBL" id="KV426156">
    <property type="protein sequence ID" value="KZV86424.1"/>
    <property type="molecule type" value="Genomic_DNA"/>
</dbReference>
<feature type="compositionally biased region" description="Polar residues" evidence="1">
    <location>
        <begin position="263"/>
        <end position="278"/>
    </location>
</feature>
<feature type="compositionally biased region" description="Low complexity" evidence="1">
    <location>
        <begin position="15"/>
        <end position="25"/>
    </location>
</feature>
<dbReference type="AlphaFoldDB" id="A0A165E9Y1"/>
<organism evidence="2 3">
    <name type="scientific">Exidia glandulosa HHB12029</name>
    <dbReference type="NCBI Taxonomy" id="1314781"/>
    <lineage>
        <taxon>Eukaryota</taxon>
        <taxon>Fungi</taxon>
        <taxon>Dikarya</taxon>
        <taxon>Basidiomycota</taxon>
        <taxon>Agaricomycotina</taxon>
        <taxon>Agaricomycetes</taxon>
        <taxon>Auriculariales</taxon>
        <taxon>Exidiaceae</taxon>
        <taxon>Exidia</taxon>
    </lineage>
</organism>
<evidence type="ECO:0000313" key="2">
    <source>
        <dbReference type="EMBL" id="KZV86424.1"/>
    </source>
</evidence>
<protein>
    <submittedName>
        <fullName evidence="2">Uncharacterized protein</fullName>
    </submittedName>
</protein>
<reference evidence="2 3" key="1">
    <citation type="journal article" date="2016" name="Mol. Biol. Evol.">
        <title>Comparative Genomics of Early-Diverging Mushroom-Forming Fungi Provides Insights into the Origins of Lignocellulose Decay Capabilities.</title>
        <authorList>
            <person name="Nagy L.G."/>
            <person name="Riley R."/>
            <person name="Tritt A."/>
            <person name="Adam C."/>
            <person name="Daum C."/>
            <person name="Floudas D."/>
            <person name="Sun H."/>
            <person name="Yadav J.S."/>
            <person name="Pangilinan J."/>
            <person name="Larsson K.H."/>
            <person name="Matsuura K."/>
            <person name="Barry K."/>
            <person name="Labutti K."/>
            <person name="Kuo R."/>
            <person name="Ohm R.A."/>
            <person name="Bhattacharya S.S."/>
            <person name="Shirouzu T."/>
            <person name="Yoshinaga Y."/>
            <person name="Martin F.M."/>
            <person name="Grigoriev I.V."/>
            <person name="Hibbett D.S."/>
        </authorList>
    </citation>
    <scope>NUCLEOTIDE SEQUENCE [LARGE SCALE GENOMIC DNA]</scope>
    <source>
        <strain evidence="2 3">HHB12029</strain>
    </source>
</reference>
<keyword evidence="3" id="KW-1185">Reference proteome</keyword>
<sequence>MATRGRVAINDLLNPAVEPAKPAPPAAASIYAARAGDFNNAKRSAGQHSPGPTTYQLSPAAWGNHPDRRSPSPSPSYSYQAQYETPTPSSSKLADYHNHHHHSSHHKTLDLLVDAATIGRDPSAQLRAPPINILDMPNSPASSNGLNMLHSPQWEVMQHSERASVRLAARNVSRSTSITPYREYEEEDQLDEDYDAAYVDAQTRPNKRQYQQDGPDAHPPPKKRAAPATYLDPRDAAIDYPMEYGKSSPKSTPGGARLASSKPPKTTGSASPSRQNSARPKRSSKKSRQGDEAIPGASNRTRAYPRRFCISAVHV</sequence>
<accession>A0A165E9Y1</accession>
<feature type="region of interest" description="Disordered" evidence="1">
    <location>
        <begin position="39"/>
        <end position="107"/>
    </location>
</feature>
<feature type="compositionally biased region" description="Polar residues" evidence="1">
    <location>
        <begin position="80"/>
        <end position="92"/>
    </location>
</feature>
<evidence type="ECO:0000313" key="3">
    <source>
        <dbReference type="Proteomes" id="UP000077266"/>
    </source>
</evidence>
<evidence type="ECO:0000256" key="1">
    <source>
        <dbReference type="SAM" id="MobiDB-lite"/>
    </source>
</evidence>
<dbReference type="InParanoid" id="A0A165E9Y1"/>
<proteinExistence type="predicted"/>
<dbReference type="Proteomes" id="UP000077266">
    <property type="component" value="Unassembled WGS sequence"/>
</dbReference>
<name>A0A165E9Y1_EXIGL</name>
<feature type="region of interest" description="Disordered" evidence="1">
    <location>
        <begin position="203"/>
        <end position="306"/>
    </location>
</feature>